<evidence type="ECO:0000313" key="2">
    <source>
        <dbReference type="EMBL" id="MBU9723096.1"/>
    </source>
</evidence>
<accession>A0ABS6JX01</accession>
<keyword evidence="3" id="KW-1185">Reference proteome</keyword>
<dbReference type="RefSeq" id="WP_088076887.1">
    <property type="nucleotide sequence ID" value="NZ_JAHQCR010000070.1"/>
</dbReference>
<evidence type="ECO:0000256" key="1">
    <source>
        <dbReference type="SAM" id="MobiDB-lite"/>
    </source>
</evidence>
<sequence length="117" mass="13065">MSKIKLALDVVNDLRNLAGSIEGLVEAMKANETEVAKAELEQPKKTKTKKSTESKQESEPEQKQPTLEEVRAAMAEKNREGHREAIKSILIKYGANKLTALDSKHYTEVMKEVGDIK</sequence>
<name>A0ABS6JX01_9BACI</name>
<dbReference type="Proteomes" id="UP000790580">
    <property type="component" value="Unassembled WGS sequence"/>
</dbReference>
<feature type="region of interest" description="Disordered" evidence="1">
    <location>
        <begin position="35"/>
        <end position="69"/>
    </location>
</feature>
<organism evidence="2 3">
    <name type="scientific">Evansella alkalicola</name>
    <dbReference type="NCBI Taxonomy" id="745819"/>
    <lineage>
        <taxon>Bacteria</taxon>
        <taxon>Bacillati</taxon>
        <taxon>Bacillota</taxon>
        <taxon>Bacilli</taxon>
        <taxon>Bacillales</taxon>
        <taxon>Bacillaceae</taxon>
        <taxon>Evansella</taxon>
    </lineage>
</organism>
<proteinExistence type="predicted"/>
<comment type="caution">
    <text evidence="2">The sequence shown here is derived from an EMBL/GenBank/DDBJ whole genome shotgun (WGS) entry which is preliminary data.</text>
</comment>
<dbReference type="EMBL" id="JAHQCR010000070">
    <property type="protein sequence ID" value="MBU9723096.1"/>
    <property type="molecule type" value="Genomic_DNA"/>
</dbReference>
<evidence type="ECO:0000313" key="3">
    <source>
        <dbReference type="Proteomes" id="UP000790580"/>
    </source>
</evidence>
<protein>
    <submittedName>
        <fullName evidence="2">rRNA biogenesis protein rrp5</fullName>
    </submittedName>
</protein>
<reference evidence="2 3" key="1">
    <citation type="submission" date="2021-06" db="EMBL/GenBank/DDBJ databases">
        <title>Bacillus sp. RD4P76, an endophyte from a halophyte.</title>
        <authorList>
            <person name="Sun J.-Q."/>
        </authorList>
    </citation>
    <scope>NUCLEOTIDE SEQUENCE [LARGE SCALE GENOMIC DNA]</scope>
    <source>
        <strain evidence="2 3">JCM 17098</strain>
    </source>
</reference>
<gene>
    <name evidence="2" type="ORF">KS407_16875</name>
</gene>